<dbReference type="InterPro" id="IPR045518">
    <property type="entry name" value="2EXR"/>
</dbReference>
<feature type="compositionally biased region" description="Acidic residues" evidence="1">
    <location>
        <begin position="364"/>
        <end position="388"/>
    </location>
</feature>
<feature type="region of interest" description="Disordered" evidence="1">
    <location>
        <begin position="360"/>
        <end position="410"/>
    </location>
</feature>
<dbReference type="AlphaFoldDB" id="A0A2J6SPJ8"/>
<evidence type="ECO:0000259" key="2">
    <source>
        <dbReference type="Pfam" id="PF20150"/>
    </source>
</evidence>
<protein>
    <recommendedName>
        <fullName evidence="2">2EXR domain-containing protein</fullName>
    </recommendedName>
</protein>
<dbReference type="PANTHER" id="PTHR35910">
    <property type="entry name" value="2EXR DOMAIN-CONTAINING PROTEIN"/>
    <property type="match status" value="1"/>
</dbReference>
<dbReference type="RefSeq" id="XP_024729609.1">
    <property type="nucleotide sequence ID" value="XM_024870909.1"/>
</dbReference>
<name>A0A2J6SPJ8_9HELO</name>
<dbReference type="PANTHER" id="PTHR35910:SF1">
    <property type="entry name" value="2EXR DOMAIN-CONTAINING PROTEIN"/>
    <property type="match status" value="1"/>
</dbReference>
<dbReference type="OrthoDB" id="3563121at2759"/>
<feature type="domain" description="2EXR" evidence="2">
    <location>
        <begin position="102"/>
        <end position="215"/>
    </location>
</feature>
<evidence type="ECO:0000313" key="4">
    <source>
        <dbReference type="Proteomes" id="UP000235371"/>
    </source>
</evidence>
<evidence type="ECO:0000313" key="3">
    <source>
        <dbReference type="EMBL" id="PMD52705.1"/>
    </source>
</evidence>
<accession>A0A2J6SPJ8</accession>
<sequence>MAANSTSDWSNWREQEFPWDTLYANLSKEQTEEFRRFVKQNRLELELEKRKDDFHGRMRLQIEAFEEAERHQWLDTVYSFGYALWSKGIDEIRRTTVPAYTFLKFRKLPVEIQLRIWSLAASVHEPQFHTIGSISNDETQGFLPDSYPYCIKSSSGIDCREITWPVQRPPVPSILHVCQQSRGEGLKTYTRLAVKYHSCSQPGCELYFNVLYDIFYIGNEPWEGFKILVDILIKFNTTRPLQTKLRTGMDQLRNLRNILVDLNIFGAVPVATWSKFPKLETLSIVFYPHKEIQDAEPNGYFNRRLAFTRPQNGRHEKRASWVVRMAKSALEAVKKNTTPDWKLPTIEAVLRSDVIRYGDHYGSDSEEDDELSEDGSTGDDDEIVEVDDSTWYQQAAARMTHEVPKEELST</sequence>
<evidence type="ECO:0000256" key="1">
    <source>
        <dbReference type="SAM" id="MobiDB-lite"/>
    </source>
</evidence>
<reference evidence="3 4" key="1">
    <citation type="submission" date="2016-04" db="EMBL/GenBank/DDBJ databases">
        <title>A degradative enzymes factory behind the ericoid mycorrhizal symbiosis.</title>
        <authorList>
            <consortium name="DOE Joint Genome Institute"/>
            <person name="Martino E."/>
            <person name="Morin E."/>
            <person name="Grelet G."/>
            <person name="Kuo A."/>
            <person name="Kohler A."/>
            <person name="Daghino S."/>
            <person name="Barry K."/>
            <person name="Choi C."/>
            <person name="Cichocki N."/>
            <person name="Clum A."/>
            <person name="Copeland A."/>
            <person name="Hainaut M."/>
            <person name="Haridas S."/>
            <person name="Labutti K."/>
            <person name="Lindquist E."/>
            <person name="Lipzen A."/>
            <person name="Khouja H.-R."/>
            <person name="Murat C."/>
            <person name="Ohm R."/>
            <person name="Olson A."/>
            <person name="Spatafora J."/>
            <person name="Veneault-Fourrey C."/>
            <person name="Henrissat B."/>
            <person name="Grigoriev I."/>
            <person name="Martin F."/>
            <person name="Perotto S."/>
        </authorList>
    </citation>
    <scope>NUCLEOTIDE SEQUENCE [LARGE SCALE GENOMIC DNA]</scope>
    <source>
        <strain evidence="3 4">E</strain>
    </source>
</reference>
<dbReference type="Pfam" id="PF20150">
    <property type="entry name" value="2EXR"/>
    <property type="match status" value="1"/>
</dbReference>
<proteinExistence type="predicted"/>
<feature type="compositionally biased region" description="Basic and acidic residues" evidence="1">
    <location>
        <begin position="399"/>
        <end position="410"/>
    </location>
</feature>
<gene>
    <name evidence="3" type="ORF">K444DRAFT_189393</name>
</gene>
<keyword evidence="4" id="KW-1185">Reference proteome</keyword>
<dbReference type="Proteomes" id="UP000235371">
    <property type="component" value="Unassembled WGS sequence"/>
</dbReference>
<dbReference type="EMBL" id="KZ613895">
    <property type="protein sequence ID" value="PMD52705.1"/>
    <property type="molecule type" value="Genomic_DNA"/>
</dbReference>
<dbReference type="GeneID" id="36578991"/>
<organism evidence="3 4">
    <name type="scientific">Hyaloscypha bicolor E</name>
    <dbReference type="NCBI Taxonomy" id="1095630"/>
    <lineage>
        <taxon>Eukaryota</taxon>
        <taxon>Fungi</taxon>
        <taxon>Dikarya</taxon>
        <taxon>Ascomycota</taxon>
        <taxon>Pezizomycotina</taxon>
        <taxon>Leotiomycetes</taxon>
        <taxon>Helotiales</taxon>
        <taxon>Hyaloscyphaceae</taxon>
        <taxon>Hyaloscypha</taxon>
        <taxon>Hyaloscypha bicolor</taxon>
    </lineage>
</organism>
<dbReference type="InParanoid" id="A0A2J6SPJ8"/>